<dbReference type="GO" id="GO:0071030">
    <property type="term" value="P:nuclear mRNA surveillance of spliceosomal pre-mRNA splicing"/>
    <property type="evidence" value="ECO:0007669"/>
    <property type="project" value="EnsemblFungi"/>
</dbReference>
<dbReference type="AlphaFoldDB" id="G8ZN79"/>
<dbReference type="GO" id="GO:0071035">
    <property type="term" value="P:nuclear polyadenylation-dependent rRNA catabolic process"/>
    <property type="evidence" value="ECO:0007669"/>
    <property type="project" value="EnsemblFungi"/>
</dbReference>
<sequence length="132" mass="14982">MSQVNGKLSSRVMNMKFMKFSQPNSDIGDGKPVTDETKKSAVPDNSQWDLNSLQSAGKAKKNKRKVIIKKKRVNVRSGVSITDVKRDSDQVVRGRRVIGEPPEDLQAKRPREDTEEDDYDLDKLLKQVKTPR</sequence>
<feature type="region of interest" description="Disordered" evidence="1">
    <location>
        <begin position="20"/>
        <end position="69"/>
    </location>
</feature>
<proteinExistence type="predicted"/>
<dbReference type="Pfam" id="PF10175">
    <property type="entry name" value="MPP6"/>
    <property type="match status" value="1"/>
</dbReference>
<dbReference type="RefSeq" id="XP_003679284.1">
    <property type="nucleotide sequence ID" value="XM_003679236.1"/>
</dbReference>
<dbReference type="eggNOG" id="ENOG502SFA3">
    <property type="taxonomic scope" value="Eukaryota"/>
</dbReference>
<dbReference type="GO" id="GO:0044877">
    <property type="term" value="F:protein-containing complex binding"/>
    <property type="evidence" value="ECO:0007669"/>
    <property type="project" value="EnsemblFungi"/>
</dbReference>
<gene>
    <name evidence="2" type="primary">TDEL0A07410</name>
    <name evidence="2" type="ORF">TDEL_0A07410</name>
</gene>
<dbReference type="GO" id="GO:0008266">
    <property type="term" value="F:poly(U) RNA binding"/>
    <property type="evidence" value="ECO:0007669"/>
    <property type="project" value="EnsemblFungi"/>
</dbReference>
<dbReference type="FunCoup" id="G8ZN79">
    <property type="interactions" value="192"/>
</dbReference>
<dbReference type="GO" id="GO:0000467">
    <property type="term" value="P:exonucleolytic trimming to generate mature 3'-end of 5.8S rRNA from tricistronic rRNA transcript (SSU-rRNA, 5.8S rRNA, LSU-rRNA)"/>
    <property type="evidence" value="ECO:0007669"/>
    <property type="project" value="EnsemblFungi"/>
</dbReference>
<dbReference type="OrthoDB" id="4084022at2759"/>
<protein>
    <submittedName>
        <fullName evidence="2">Uncharacterized protein</fullName>
    </submittedName>
</protein>
<dbReference type="KEGG" id="tdl:TDEL_0A07410"/>
<evidence type="ECO:0000313" key="3">
    <source>
        <dbReference type="Proteomes" id="UP000005627"/>
    </source>
</evidence>
<organism evidence="2 3">
    <name type="scientific">Torulaspora delbrueckii</name>
    <name type="common">Yeast</name>
    <name type="synonym">Candida colliculosa</name>
    <dbReference type="NCBI Taxonomy" id="4950"/>
    <lineage>
        <taxon>Eukaryota</taxon>
        <taxon>Fungi</taxon>
        <taxon>Dikarya</taxon>
        <taxon>Ascomycota</taxon>
        <taxon>Saccharomycotina</taxon>
        <taxon>Saccharomycetes</taxon>
        <taxon>Saccharomycetales</taxon>
        <taxon>Saccharomycetaceae</taxon>
        <taxon>Torulaspora</taxon>
    </lineage>
</organism>
<feature type="region of interest" description="Disordered" evidence="1">
    <location>
        <begin position="86"/>
        <end position="132"/>
    </location>
</feature>
<dbReference type="GO" id="GO:0005829">
    <property type="term" value="C:cytosol"/>
    <property type="evidence" value="ECO:0007669"/>
    <property type="project" value="EnsemblFungi"/>
</dbReference>
<evidence type="ECO:0000256" key="1">
    <source>
        <dbReference type="SAM" id="MobiDB-lite"/>
    </source>
</evidence>
<feature type="compositionally biased region" description="Basic and acidic residues" evidence="1">
    <location>
        <begin position="28"/>
        <end position="41"/>
    </location>
</feature>
<feature type="compositionally biased region" description="Basic residues" evidence="1">
    <location>
        <begin position="58"/>
        <end position="69"/>
    </location>
</feature>
<dbReference type="GO" id="GO:0071031">
    <property type="term" value="P:nuclear mRNA surveillance of mRNA 3'-end processing"/>
    <property type="evidence" value="ECO:0007669"/>
    <property type="project" value="EnsemblFungi"/>
</dbReference>
<dbReference type="InParanoid" id="G8ZN79"/>
<dbReference type="GO" id="GO:0005634">
    <property type="term" value="C:nucleus"/>
    <property type="evidence" value="ECO:0007669"/>
    <property type="project" value="EnsemblFungi"/>
</dbReference>
<dbReference type="HOGENOM" id="CLU_132767_0_0_1"/>
<feature type="compositionally biased region" description="Polar residues" evidence="1">
    <location>
        <begin position="43"/>
        <end position="55"/>
    </location>
</feature>
<keyword evidence="3" id="KW-1185">Reference proteome</keyword>
<evidence type="ECO:0000313" key="2">
    <source>
        <dbReference type="EMBL" id="CCE90073.1"/>
    </source>
</evidence>
<reference evidence="2 3" key="1">
    <citation type="journal article" date="2011" name="Proc. Natl. Acad. Sci. U.S.A.">
        <title>Evolutionary erosion of yeast sex chromosomes by mating-type switching accidents.</title>
        <authorList>
            <person name="Gordon J.L."/>
            <person name="Armisen D."/>
            <person name="Proux-Wera E."/>
            <person name="Oheigeartaigh S.S."/>
            <person name="Byrne K.P."/>
            <person name="Wolfe K.H."/>
        </authorList>
    </citation>
    <scope>NUCLEOTIDE SEQUENCE [LARGE SCALE GENOMIC DNA]</scope>
    <source>
        <strain evidence="3">ATCC 10662 / CBS 1146 / NBRC 0425 / NCYC 2629 / NRRL Y-866</strain>
    </source>
</reference>
<dbReference type="STRING" id="1076872.G8ZN79"/>
<name>G8ZN79_TORDE</name>
<dbReference type="EMBL" id="HE616742">
    <property type="protein sequence ID" value="CCE90073.1"/>
    <property type="molecule type" value="Genomic_DNA"/>
</dbReference>
<dbReference type="GO" id="GO:0071039">
    <property type="term" value="P:nuclear polyadenylation-dependent CUT catabolic process"/>
    <property type="evidence" value="ECO:0007669"/>
    <property type="project" value="EnsemblFungi"/>
</dbReference>
<dbReference type="Proteomes" id="UP000005627">
    <property type="component" value="Chromosome 1"/>
</dbReference>
<accession>G8ZN79</accession>
<dbReference type="GeneID" id="11502643"/>